<dbReference type="Pfam" id="PF18305">
    <property type="entry name" value="DNA_pol_A_exoN"/>
    <property type="match status" value="1"/>
</dbReference>
<dbReference type="InterPro" id="IPR002121">
    <property type="entry name" value="HRDC_dom"/>
</dbReference>
<evidence type="ECO:0000313" key="4">
    <source>
        <dbReference type="Proteomes" id="UP000239241"/>
    </source>
</evidence>
<dbReference type="GO" id="GO:0003676">
    <property type="term" value="F:nucleic acid binding"/>
    <property type="evidence" value="ECO:0007669"/>
    <property type="project" value="InterPro"/>
</dbReference>
<dbReference type="Pfam" id="PF00570">
    <property type="entry name" value="HRDC"/>
    <property type="match status" value="1"/>
</dbReference>
<dbReference type="Pfam" id="PF01612">
    <property type="entry name" value="DNA_pol_A_exo1"/>
    <property type="match status" value="1"/>
</dbReference>
<dbReference type="AlphaFoldDB" id="A0A2S5VL50"/>
<evidence type="ECO:0000313" key="3">
    <source>
        <dbReference type="EMBL" id="PPF63537.1"/>
    </source>
</evidence>
<dbReference type="InterPro" id="IPR036397">
    <property type="entry name" value="RNaseH_sf"/>
</dbReference>
<reference evidence="3 4" key="1">
    <citation type="submission" date="2018-02" db="EMBL/GenBank/DDBJ databases">
        <title>Bacteriophage NCPPB3778 and a type I-E CRISPR drive the evolution of the US Biological Select Agent, Rathayibacter toxicus.</title>
        <authorList>
            <person name="Davis E.W.II."/>
            <person name="Tabima J.F."/>
            <person name="Weisberg A.J."/>
            <person name="Lopes L.D."/>
            <person name="Wiseman M.S."/>
            <person name="Wiseman M.S."/>
            <person name="Pupko T."/>
            <person name="Belcher M.S."/>
            <person name="Sechler A.J."/>
            <person name="Tancos M.A."/>
            <person name="Schroeder B.K."/>
            <person name="Murray T.D."/>
            <person name="Luster D.G."/>
            <person name="Schneider W.L."/>
            <person name="Rogers E."/>
            <person name="Andreote F.D."/>
            <person name="Grunwald N.J."/>
            <person name="Putnam M.L."/>
            <person name="Chang J.H."/>
        </authorList>
    </citation>
    <scope>NUCLEOTIDE SEQUENCE [LARGE SCALE GENOMIC DNA]</scope>
    <source>
        <strain evidence="3 4">AY1B3</strain>
    </source>
</reference>
<feature type="domain" description="HRDC" evidence="2">
    <location>
        <begin position="260"/>
        <end position="340"/>
    </location>
</feature>
<sequence length="449" mass="48252">MRDGGGPAGPHANGPQAQVHHQDSAPDGGPAVFAPGNDPSSAGPTLRGAAPAGNLAVIDTRKKYLRAVEAIARGTGPIAVDAERASGFRYSQRAYLIQVFRRDAGTFLFDPPAIGDFAELDAVIRDVEWVLHAASQDLACLREVGLDPQRIFDTELASRLLGLPRVGLGTVVEELLGIHLAKEHSAADWSTRPLPHAWLVYAALDVELLVDVRDEIARRLEEQGKTSIAEQEFQATLAKEAKPARAEPWRRLGGLHGVSSGRNLAVARELWEARDAYARQVDTSPGRLVPDGSLVAVARALPQSKRDLAAVRQFSGRASRSEIDRWWAAVERGLAATEYPQLRGTGESMPPPKVWADKDPAADRRLKRGRLAVQEVATEMGVPQENLLTPEVLRRVAWTPPASLDAQSVGEALAQWGARPWQVEAAAAAVASAFVNAAQADDTTDAEAS</sequence>
<dbReference type="EMBL" id="PSXY01000044">
    <property type="protein sequence ID" value="PPF63537.1"/>
    <property type="molecule type" value="Genomic_DNA"/>
</dbReference>
<comment type="caution">
    <text evidence="3">The sequence shown here is derived from an EMBL/GenBank/DDBJ whole genome shotgun (WGS) entry which is preliminary data.</text>
</comment>
<dbReference type="InterPro" id="IPR041605">
    <property type="entry name" value="Exo_C"/>
</dbReference>
<dbReference type="PANTHER" id="PTHR47649:SF1">
    <property type="entry name" value="RIBONUCLEASE D"/>
    <property type="match status" value="1"/>
</dbReference>
<dbReference type="CDD" id="cd06142">
    <property type="entry name" value="RNaseD_exo"/>
    <property type="match status" value="1"/>
</dbReference>
<dbReference type="InterPro" id="IPR012337">
    <property type="entry name" value="RNaseH-like_sf"/>
</dbReference>
<dbReference type="InterPro" id="IPR044876">
    <property type="entry name" value="HRDC_dom_sf"/>
</dbReference>
<organism evidence="3 4">
    <name type="scientific">Clavibacter michiganensis</name>
    <dbReference type="NCBI Taxonomy" id="28447"/>
    <lineage>
        <taxon>Bacteria</taxon>
        <taxon>Bacillati</taxon>
        <taxon>Actinomycetota</taxon>
        <taxon>Actinomycetes</taxon>
        <taxon>Micrococcales</taxon>
        <taxon>Microbacteriaceae</taxon>
        <taxon>Clavibacter</taxon>
    </lineage>
</organism>
<dbReference type="SUPFAM" id="SSF53098">
    <property type="entry name" value="Ribonuclease H-like"/>
    <property type="match status" value="1"/>
</dbReference>
<dbReference type="GO" id="GO:0006139">
    <property type="term" value="P:nucleobase-containing compound metabolic process"/>
    <property type="evidence" value="ECO:0007669"/>
    <property type="project" value="InterPro"/>
</dbReference>
<dbReference type="SMART" id="SM00474">
    <property type="entry name" value="35EXOc"/>
    <property type="match status" value="1"/>
</dbReference>
<dbReference type="SUPFAM" id="SSF47819">
    <property type="entry name" value="HRDC-like"/>
    <property type="match status" value="1"/>
</dbReference>
<dbReference type="PROSITE" id="PS50967">
    <property type="entry name" value="HRDC"/>
    <property type="match status" value="1"/>
</dbReference>
<dbReference type="Gene3D" id="1.10.150.80">
    <property type="entry name" value="HRDC domain"/>
    <property type="match status" value="2"/>
</dbReference>
<dbReference type="Proteomes" id="UP000239241">
    <property type="component" value="Unassembled WGS sequence"/>
</dbReference>
<evidence type="ECO:0000259" key="2">
    <source>
        <dbReference type="PROSITE" id="PS50967"/>
    </source>
</evidence>
<dbReference type="GO" id="GO:0000166">
    <property type="term" value="F:nucleotide binding"/>
    <property type="evidence" value="ECO:0007669"/>
    <property type="project" value="InterPro"/>
</dbReference>
<accession>A0A2S5VL50</accession>
<dbReference type="GO" id="GO:0008408">
    <property type="term" value="F:3'-5' exonuclease activity"/>
    <property type="evidence" value="ECO:0007669"/>
    <property type="project" value="InterPro"/>
</dbReference>
<dbReference type="PANTHER" id="PTHR47649">
    <property type="entry name" value="RIBONUCLEASE D"/>
    <property type="match status" value="1"/>
</dbReference>
<name>A0A2S5VL50_9MICO</name>
<proteinExistence type="predicted"/>
<evidence type="ECO:0000256" key="1">
    <source>
        <dbReference type="SAM" id="MobiDB-lite"/>
    </source>
</evidence>
<dbReference type="InterPro" id="IPR051086">
    <property type="entry name" value="RNase_D-like"/>
</dbReference>
<dbReference type="InterPro" id="IPR002562">
    <property type="entry name" value="3'-5'_exonuclease_dom"/>
</dbReference>
<protein>
    <submittedName>
        <fullName evidence="3">Ribonuclease D</fullName>
    </submittedName>
</protein>
<gene>
    <name evidence="3" type="ORF">C5E16_15405</name>
</gene>
<dbReference type="InterPro" id="IPR010997">
    <property type="entry name" value="HRDC-like_sf"/>
</dbReference>
<feature type="region of interest" description="Disordered" evidence="1">
    <location>
        <begin position="1"/>
        <end position="49"/>
    </location>
</feature>
<dbReference type="SMART" id="SM00341">
    <property type="entry name" value="HRDC"/>
    <property type="match status" value="1"/>
</dbReference>
<dbReference type="Gene3D" id="3.30.420.10">
    <property type="entry name" value="Ribonuclease H-like superfamily/Ribonuclease H"/>
    <property type="match status" value="1"/>
</dbReference>
<dbReference type="RefSeq" id="WP_104291383.1">
    <property type="nucleotide sequence ID" value="NZ_PSXY01000044.1"/>
</dbReference>